<organism evidence="2 3">
    <name type="scientific">Favolaschia claudopus</name>
    <dbReference type="NCBI Taxonomy" id="2862362"/>
    <lineage>
        <taxon>Eukaryota</taxon>
        <taxon>Fungi</taxon>
        <taxon>Dikarya</taxon>
        <taxon>Basidiomycota</taxon>
        <taxon>Agaricomycotina</taxon>
        <taxon>Agaricomycetes</taxon>
        <taxon>Agaricomycetidae</taxon>
        <taxon>Agaricales</taxon>
        <taxon>Marasmiineae</taxon>
        <taxon>Mycenaceae</taxon>
        <taxon>Favolaschia</taxon>
    </lineage>
</organism>
<dbReference type="Pfam" id="PF14200">
    <property type="entry name" value="RicinB_lectin_2"/>
    <property type="match status" value="1"/>
</dbReference>
<feature type="domain" description="Ricin B lectin" evidence="1">
    <location>
        <begin position="1"/>
        <end position="64"/>
    </location>
</feature>
<keyword evidence="3" id="KW-1185">Reference proteome</keyword>
<dbReference type="EMBL" id="JAWWNJ010000124">
    <property type="protein sequence ID" value="KAK6988251.1"/>
    <property type="molecule type" value="Genomic_DNA"/>
</dbReference>
<dbReference type="SUPFAM" id="SSF50370">
    <property type="entry name" value="Ricin B-like lectins"/>
    <property type="match status" value="1"/>
</dbReference>
<proteinExistence type="predicted"/>
<evidence type="ECO:0000313" key="2">
    <source>
        <dbReference type="EMBL" id="KAK6988251.1"/>
    </source>
</evidence>
<name>A0AAV9ZQA6_9AGAR</name>
<dbReference type="Gene3D" id="2.80.10.50">
    <property type="match status" value="1"/>
</dbReference>
<dbReference type="AlphaFoldDB" id="A0AAV9ZQA6"/>
<reference evidence="2 3" key="1">
    <citation type="journal article" date="2024" name="J Genomics">
        <title>Draft genome sequencing and assembly of Favolaschia claudopus CIRM-BRFM 2984 isolated from oak limbs.</title>
        <authorList>
            <person name="Navarro D."/>
            <person name="Drula E."/>
            <person name="Chaduli D."/>
            <person name="Cazenave R."/>
            <person name="Ahrendt S."/>
            <person name="Wang J."/>
            <person name="Lipzen A."/>
            <person name="Daum C."/>
            <person name="Barry K."/>
            <person name="Grigoriev I.V."/>
            <person name="Favel A."/>
            <person name="Rosso M.N."/>
            <person name="Martin F."/>
        </authorList>
    </citation>
    <scope>NUCLEOTIDE SEQUENCE [LARGE SCALE GENOMIC DNA]</scope>
    <source>
        <strain evidence="2 3">CIRM-BRFM 2984</strain>
    </source>
</reference>
<protein>
    <recommendedName>
        <fullName evidence="1">Ricin B lectin domain-containing protein</fullName>
    </recommendedName>
</protein>
<dbReference type="CDD" id="cd00161">
    <property type="entry name" value="beta-trefoil_Ricin-like"/>
    <property type="match status" value="1"/>
</dbReference>
<comment type="caution">
    <text evidence="2">The sequence shown here is derived from an EMBL/GenBank/DDBJ whole genome shotgun (WGS) entry which is preliminary data.</text>
</comment>
<accession>A0AAV9ZQA6</accession>
<dbReference type="Proteomes" id="UP001362999">
    <property type="component" value="Unassembled WGS sequence"/>
</dbReference>
<sequence>CVDITNGTTTPGTKLQIYACTPGQGNANQHFSITSDKHIQWANQNECLDLTDGSLASGNPIQVW</sequence>
<evidence type="ECO:0000313" key="3">
    <source>
        <dbReference type="Proteomes" id="UP001362999"/>
    </source>
</evidence>
<dbReference type="PROSITE" id="PS50231">
    <property type="entry name" value="RICIN_B_LECTIN"/>
    <property type="match status" value="1"/>
</dbReference>
<dbReference type="InterPro" id="IPR035992">
    <property type="entry name" value="Ricin_B-like_lectins"/>
</dbReference>
<evidence type="ECO:0000259" key="1">
    <source>
        <dbReference type="Pfam" id="PF14200"/>
    </source>
</evidence>
<feature type="non-terminal residue" evidence="2">
    <location>
        <position position="64"/>
    </location>
</feature>
<feature type="non-terminal residue" evidence="2">
    <location>
        <position position="1"/>
    </location>
</feature>
<dbReference type="InterPro" id="IPR000772">
    <property type="entry name" value="Ricin_B_lectin"/>
</dbReference>
<gene>
    <name evidence="2" type="ORF">R3P38DRAFT_2413701</name>
</gene>